<dbReference type="CDD" id="cd07521">
    <property type="entry name" value="HAD_FCP1-like"/>
    <property type="match status" value="1"/>
</dbReference>
<evidence type="ECO:0000256" key="6">
    <source>
        <dbReference type="ARBA" id="ARBA00023136"/>
    </source>
</evidence>
<keyword evidence="7" id="KW-0653">Protein transport</keyword>
<comment type="subcellular location">
    <subcellularLocation>
        <location evidence="1">Endoplasmic reticulum membrane</location>
        <topology evidence="1">Multi-pass membrane protein</topology>
    </subcellularLocation>
    <subcellularLocation>
        <location evidence="7">Mitochondrion inner membrane</location>
        <topology evidence="7">Single-pass membrane protein</topology>
    </subcellularLocation>
</comment>
<dbReference type="GO" id="GO:0140042">
    <property type="term" value="P:lipid droplet formation"/>
    <property type="evidence" value="ECO:0007669"/>
    <property type="project" value="UniProtKB-ARBA"/>
</dbReference>
<keyword evidence="2 7" id="KW-0812">Transmembrane</keyword>
<dbReference type="GO" id="GO:0005744">
    <property type="term" value="C:TIM23 mitochondrial import inner membrane translocase complex"/>
    <property type="evidence" value="ECO:0007669"/>
    <property type="project" value="UniProtKB-UniRule"/>
</dbReference>
<dbReference type="PROSITE" id="PS50969">
    <property type="entry name" value="FCP1"/>
    <property type="match status" value="1"/>
</dbReference>
<organism evidence="9">
    <name type="scientific">Salvia splendens</name>
    <name type="common">Scarlet sage</name>
    <dbReference type="NCBI Taxonomy" id="180675"/>
    <lineage>
        <taxon>Eukaryota</taxon>
        <taxon>Viridiplantae</taxon>
        <taxon>Streptophyta</taxon>
        <taxon>Embryophyta</taxon>
        <taxon>Tracheophyta</taxon>
        <taxon>Spermatophyta</taxon>
        <taxon>Magnoliopsida</taxon>
        <taxon>eudicotyledons</taxon>
        <taxon>Gunneridae</taxon>
        <taxon>Pentapetalae</taxon>
        <taxon>asterids</taxon>
        <taxon>lamiids</taxon>
        <taxon>Lamiales</taxon>
        <taxon>Lamiaceae</taxon>
        <taxon>Nepetoideae</taxon>
        <taxon>Mentheae</taxon>
        <taxon>Salviinae</taxon>
        <taxon>Salvia</taxon>
        <taxon>Salvia subgen. Calosphace</taxon>
        <taxon>core Calosphace</taxon>
    </lineage>
</organism>
<keyword evidence="7" id="KW-0496">Mitochondrion</keyword>
<keyword evidence="5" id="KW-0443">Lipid metabolism</keyword>
<evidence type="ECO:0000256" key="7">
    <source>
        <dbReference type="RuleBase" id="RU365079"/>
    </source>
</evidence>
<dbReference type="GO" id="GO:0015031">
    <property type="term" value="P:protein transport"/>
    <property type="evidence" value="ECO:0007669"/>
    <property type="project" value="UniProtKB-KW"/>
</dbReference>
<evidence type="ECO:0000256" key="4">
    <source>
        <dbReference type="ARBA" id="ARBA00022989"/>
    </source>
</evidence>
<comment type="caution">
    <text evidence="9">The sequence shown here is derived from an EMBL/GenBank/DDBJ whole genome shotgun (WGS) entry which is preliminary data.</text>
</comment>
<accession>A0A8X8XZX4</accession>
<dbReference type="InterPro" id="IPR036412">
    <property type="entry name" value="HAD-like_sf"/>
</dbReference>
<proteinExistence type="inferred from homology"/>
<protein>
    <recommendedName>
        <fullName evidence="7">Mitochondrial import inner membrane translocase subunit TIM50</fullName>
    </recommendedName>
</protein>
<comment type="subunit">
    <text evidence="7">Component of the TIM23 complex.</text>
</comment>
<dbReference type="InterPro" id="IPR004274">
    <property type="entry name" value="FCP1_dom"/>
</dbReference>
<sequence length="472" mass="53743">MICFLDLLTSTNCLPTSSAAVNLPAAGPIKYSHGAGAPEIYSASLTLESNLPLPKRILWFWKKTLFVWVSMAVLMIELVFALLCCRPLIIPKIRLWEATPREPTTHHDLIIRTKSPIKNTAAAAAVASINKSFHTCHRHLIKIFTKLARIATPRKTPRKKGYKILEKAPSNPPSDIRRTLFTDKYPLPPPLNPRKNTIFLDLDETLVHSTSTVPPERYDFVVRPVIDGEKSEFYVLKSYITRILHFVAVSRIGYVSDTDTRRIRDGYVSWAYPRDGPYWAGKPQIRYVSRWMNKSSSINNDALYNIRFHTIEKAAARSKTPRLHRFAFDSLSGVGLLEVADLSIDEPELQAVSFGLGDAEDEAGIEEYASLVLDKLDWRKAISHRLYRNSCRAVDGKFVKDLGEIGRELSRVVIIDDNPNSYQFQPENAIPIRPFVDDLGDEELRKMMQLFEGCDLGEDLRDFIRYRIPTRL</sequence>
<dbReference type="SUPFAM" id="SSF56784">
    <property type="entry name" value="HAD-like"/>
    <property type="match status" value="2"/>
</dbReference>
<evidence type="ECO:0000256" key="1">
    <source>
        <dbReference type="ARBA" id="ARBA00004477"/>
    </source>
</evidence>
<dbReference type="AlphaFoldDB" id="A0A8X8XZX4"/>
<keyword evidence="7" id="KW-0811">Translocation</keyword>
<dbReference type="GO" id="GO:0006629">
    <property type="term" value="P:lipid metabolic process"/>
    <property type="evidence" value="ECO:0007669"/>
    <property type="project" value="UniProtKB-KW"/>
</dbReference>
<dbReference type="Gene3D" id="3.40.50.1000">
    <property type="entry name" value="HAD superfamily/HAD-like"/>
    <property type="match status" value="2"/>
</dbReference>
<reference evidence="9" key="1">
    <citation type="submission" date="2018-01" db="EMBL/GenBank/DDBJ databases">
        <authorList>
            <person name="Mao J.F."/>
        </authorList>
    </citation>
    <scope>NUCLEOTIDE SEQUENCE</scope>
    <source>
        <strain evidence="9">Huo1</strain>
        <tissue evidence="9">Leaf</tissue>
    </source>
</reference>
<evidence type="ECO:0000313" key="10">
    <source>
        <dbReference type="Proteomes" id="UP000298416"/>
    </source>
</evidence>
<dbReference type="Pfam" id="PF03031">
    <property type="entry name" value="NIF"/>
    <property type="match status" value="1"/>
</dbReference>
<evidence type="ECO:0000256" key="3">
    <source>
        <dbReference type="ARBA" id="ARBA00022824"/>
    </source>
</evidence>
<dbReference type="InterPro" id="IPR050365">
    <property type="entry name" value="TIM50"/>
</dbReference>
<comment type="function">
    <text evidence="7">Essential component of the TIM23 complex, a complex that mediates the translocation of transit peptide-containing proteins across the mitochondrial inner membrane.</text>
</comment>
<keyword evidence="7" id="KW-0813">Transport</keyword>
<evidence type="ECO:0000259" key="8">
    <source>
        <dbReference type="PROSITE" id="PS50969"/>
    </source>
</evidence>
<evidence type="ECO:0000256" key="2">
    <source>
        <dbReference type="ARBA" id="ARBA00022692"/>
    </source>
</evidence>
<name>A0A8X8XZX4_SALSN</name>
<keyword evidence="6 7" id="KW-0472">Membrane</keyword>
<dbReference type="InterPro" id="IPR009617">
    <property type="entry name" value="Seipin"/>
</dbReference>
<keyword evidence="7" id="KW-0809">Transit peptide</keyword>
<keyword evidence="10" id="KW-1185">Reference proteome</keyword>
<dbReference type="PANTHER" id="PTHR12210">
    <property type="entry name" value="DULLARD PROTEIN PHOSPHATASE"/>
    <property type="match status" value="1"/>
</dbReference>
<feature type="domain" description="FCP1 homology" evidence="8">
    <location>
        <begin position="191"/>
        <end position="454"/>
    </location>
</feature>
<feature type="transmembrane region" description="Helical" evidence="7">
    <location>
        <begin position="65"/>
        <end position="83"/>
    </location>
</feature>
<dbReference type="EMBL" id="PNBA02000006">
    <property type="protein sequence ID" value="KAG6420571.1"/>
    <property type="molecule type" value="Genomic_DNA"/>
</dbReference>
<comment type="similarity">
    <text evidence="7">Belongs to the TIM50 family.</text>
</comment>
<gene>
    <name evidence="9" type="ORF">SASPL_117104</name>
</gene>
<dbReference type="GO" id="GO:0005789">
    <property type="term" value="C:endoplasmic reticulum membrane"/>
    <property type="evidence" value="ECO:0007669"/>
    <property type="project" value="UniProtKB-SubCell"/>
</dbReference>
<evidence type="ECO:0000313" key="9">
    <source>
        <dbReference type="EMBL" id="KAG6420571.1"/>
    </source>
</evidence>
<dbReference type="InterPro" id="IPR023214">
    <property type="entry name" value="HAD_sf"/>
</dbReference>
<keyword evidence="4 7" id="KW-1133">Transmembrane helix</keyword>
<keyword evidence="3" id="KW-0256">Endoplasmic reticulum</keyword>
<dbReference type="SMART" id="SM00577">
    <property type="entry name" value="CPDc"/>
    <property type="match status" value="1"/>
</dbReference>
<evidence type="ECO:0000256" key="5">
    <source>
        <dbReference type="ARBA" id="ARBA00023098"/>
    </source>
</evidence>
<dbReference type="Proteomes" id="UP000298416">
    <property type="component" value="Unassembled WGS sequence"/>
</dbReference>
<reference evidence="9" key="2">
    <citation type="submission" date="2020-08" db="EMBL/GenBank/DDBJ databases">
        <title>Plant Genome Project.</title>
        <authorList>
            <person name="Zhang R.-G."/>
        </authorList>
    </citation>
    <scope>NUCLEOTIDE SEQUENCE</scope>
    <source>
        <strain evidence="9">Huo1</strain>
        <tissue evidence="9">Leaf</tissue>
    </source>
</reference>
<dbReference type="Pfam" id="PF06775">
    <property type="entry name" value="Seipin"/>
    <property type="match status" value="1"/>
</dbReference>